<sequence>MHACTVREMVQEITAREGMDLVKFFDTKSDRSTEFTLYYARLVANQTQSMHLVDGPNGLFTMRIGTTEQRRAALRRGLKGDSRFWCFGIHRKHLIALPPEDRELTLAVWMKHGLFDSLTEATSALDKLERHFNALADQERARFEVARLHRKRLKPRPV</sequence>
<protein>
    <submittedName>
        <fullName evidence="1">Uncharacterized protein</fullName>
    </submittedName>
</protein>
<evidence type="ECO:0000313" key="2">
    <source>
        <dbReference type="Proteomes" id="UP000032300"/>
    </source>
</evidence>
<gene>
    <name evidence="1" type="ORF">TS85_00345</name>
</gene>
<dbReference type="EMBL" id="CP010836">
    <property type="protein sequence ID" value="AJP70608.1"/>
    <property type="molecule type" value="Genomic_DNA"/>
</dbReference>
<dbReference type="Proteomes" id="UP000032300">
    <property type="component" value="Chromosome"/>
</dbReference>
<evidence type="ECO:0000313" key="1">
    <source>
        <dbReference type="EMBL" id="AJP70608.1"/>
    </source>
</evidence>
<keyword evidence="2" id="KW-1185">Reference proteome</keyword>
<dbReference type="AlphaFoldDB" id="A0A7U5HV85"/>
<accession>A0A7U5HV85</accession>
<proteinExistence type="predicted"/>
<organism evidence="1 2">
    <name type="scientific">Sphingomonas hengshuiensis</name>
    <dbReference type="NCBI Taxonomy" id="1609977"/>
    <lineage>
        <taxon>Bacteria</taxon>
        <taxon>Pseudomonadati</taxon>
        <taxon>Pseudomonadota</taxon>
        <taxon>Alphaproteobacteria</taxon>
        <taxon>Sphingomonadales</taxon>
        <taxon>Sphingomonadaceae</taxon>
        <taxon>Sphingomonas</taxon>
    </lineage>
</organism>
<reference evidence="1 2" key="1">
    <citation type="journal article" date="2015" name="Int. J. Syst. Evol. Microbiol.">
        <title>Sphingomonas hengshuiensis sp. nov., isolated from lake wetland.</title>
        <authorList>
            <person name="Wei S."/>
            <person name="Wang T."/>
            <person name="Liu H."/>
            <person name="Zhang C."/>
            <person name="Guo J."/>
            <person name="Wang Q."/>
            <person name="Liang K."/>
            <person name="Zhang Z."/>
        </authorList>
    </citation>
    <scope>NUCLEOTIDE SEQUENCE [LARGE SCALE GENOMIC DNA]</scope>
    <source>
        <strain evidence="1 2">WHSC-8</strain>
    </source>
</reference>
<reference evidence="1 2" key="2">
    <citation type="submission" date="2015-02" db="EMBL/GenBank/DDBJ databases">
        <title>The complete genome of Sphingomonas hengshuiensis sp. WHSC-8 isolated from soil of Hengshui Lake.</title>
        <authorList>
            <person name="Wei S."/>
            <person name="Guo J."/>
            <person name="Su C."/>
            <person name="Wu R."/>
            <person name="Zhang Z."/>
            <person name="Liang K."/>
            <person name="Li H."/>
            <person name="Wang T."/>
            <person name="Liu H."/>
            <person name="Zhang C."/>
            <person name="Li Z."/>
            <person name="Wang Q."/>
            <person name="Meng J."/>
        </authorList>
    </citation>
    <scope>NUCLEOTIDE SEQUENCE [LARGE SCALE GENOMIC DNA]</scope>
    <source>
        <strain evidence="1 2">WHSC-8</strain>
    </source>
</reference>
<name>A0A7U5HV85_9SPHN</name>
<dbReference type="KEGG" id="sphi:TS85_00345"/>